<dbReference type="InterPro" id="IPR001660">
    <property type="entry name" value="SAM"/>
</dbReference>
<dbReference type="InterPro" id="IPR057892">
    <property type="entry name" value="LIP-1_CC2"/>
</dbReference>
<dbReference type="CDD" id="cd09565">
    <property type="entry name" value="SAM_liprin-alpha1_2_3_4_repeat2"/>
    <property type="match status" value="1"/>
</dbReference>
<dbReference type="SMART" id="SM00454">
    <property type="entry name" value="SAM"/>
    <property type="match status" value="2"/>
</dbReference>
<dbReference type="Gene3D" id="1.10.150.50">
    <property type="entry name" value="Transcription Factor, Ets-1"/>
    <property type="match status" value="3"/>
</dbReference>
<dbReference type="PANTHER" id="PTHR12587">
    <property type="entry name" value="LAR INTERACTING PROTEIN LIP -RELATED PROTEIN"/>
    <property type="match status" value="1"/>
</dbReference>
<feature type="compositionally biased region" description="Basic and acidic residues" evidence="4">
    <location>
        <begin position="1394"/>
        <end position="1405"/>
    </location>
</feature>
<organism evidence="8">
    <name type="scientific">Taenia asiatica</name>
    <name type="common">Asian tapeworm</name>
    <dbReference type="NCBI Taxonomy" id="60517"/>
    <lineage>
        <taxon>Eukaryota</taxon>
        <taxon>Metazoa</taxon>
        <taxon>Spiralia</taxon>
        <taxon>Lophotrochozoa</taxon>
        <taxon>Platyhelminthes</taxon>
        <taxon>Cestoda</taxon>
        <taxon>Eucestoda</taxon>
        <taxon>Cyclophyllidea</taxon>
        <taxon>Taeniidae</taxon>
        <taxon>Taenia</taxon>
    </lineage>
</organism>
<evidence type="ECO:0000313" key="7">
    <source>
        <dbReference type="Proteomes" id="UP000282613"/>
    </source>
</evidence>
<dbReference type="PROSITE" id="PS50105">
    <property type="entry name" value="SAM_DOMAIN"/>
    <property type="match status" value="2"/>
</dbReference>
<feature type="coiled-coil region" evidence="3">
    <location>
        <begin position="185"/>
        <end position="212"/>
    </location>
</feature>
<dbReference type="Proteomes" id="UP000282613">
    <property type="component" value="Unassembled WGS sequence"/>
</dbReference>
<evidence type="ECO:0000256" key="2">
    <source>
        <dbReference type="ARBA" id="ARBA00023054"/>
    </source>
</evidence>
<name>A0A0R3W5X2_TAEAS</name>
<keyword evidence="1" id="KW-0677">Repeat</keyword>
<proteinExistence type="predicted"/>
<feature type="coiled-coil region" evidence="3">
    <location>
        <begin position="458"/>
        <end position="492"/>
    </location>
</feature>
<protein>
    <submittedName>
        <fullName evidence="8">Liprin-alpha-1</fullName>
    </submittedName>
</protein>
<feature type="coiled-coil region" evidence="3">
    <location>
        <begin position="656"/>
        <end position="690"/>
    </location>
</feature>
<evidence type="ECO:0000256" key="4">
    <source>
        <dbReference type="SAM" id="MobiDB-lite"/>
    </source>
</evidence>
<feature type="compositionally biased region" description="Polar residues" evidence="4">
    <location>
        <begin position="870"/>
        <end position="880"/>
    </location>
</feature>
<keyword evidence="2 3" id="KW-0175">Coiled coil</keyword>
<evidence type="ECO:0000313" key="8">
    <source>
        <dbReference type="WBParaSite" id="TASK_0000555101-mRNA-1"/>
    </source>
</evidence>
<feature type="coiled-coil region" evidence="3">
    <location>
        <begin position="40"/>
        <end position="110"/>
    </location>
</feature>
<reference evidence="8" key="1">
    <citation type="submission" date="2016-04" db="UniProtKB">
        <authorList>
            <consortium name="WormBaseParasite"/>
        </authorList>
    </citation>
    <scope>IDENTIFICATION</scope>
</reference>
<feature type="domain" description="SAM" evidence="5">
    <location>
        <begin position="1046"/>
        <end position="1112"/>
    </location>
</feature>
<dbReference type="Pfam" id="PF25526">
    <property type="entry name" value="LIP-1"/>
    <property type="match status" value="1"/>
</dbReference>
<dbReference type="OrthoDB" id="2132119at2759"/>
<dbReference type="Pfam" id="PF00536">
    <property type="entry name" value="SAM_1"/>
    <property type="match status" value="2"/>
</dbReference>
<dbReference type="InterPro" id="IPR029515">
    <property type="entry name" value="Liprin"/>
</dbReference>
<dbReference type="SUPFAM" id="SSF47769">
    <property type="entry name" value="SAM/Pointed domain"/>
    <property type="match status" value="2"/>
</dbReference>
<sequence>MCDVMPTIPEDALTQADRDSQLSGEGGNVEDMLLSMLDERDRLMVGLKEAREELQAVQLRLREVEKERDNLQTQLSSVVPADILVCTRELNATKEELTQRTEEVLELKAERNNTRLLLEHLECLVSRHERSLRMTVVKRHNLAATAIPDSDDYNGNAGGSSSGISSEVEVLKALKSLFEHHKALDEKVRERLKSAITRASQLEQELADLKSTPSSIEGKSTLVTVPQKYTEKLDVGTVTDASFDPKIAPLNQISPGGASQECSPDGSISQLHAELTESENRRTEQEAKIISLDQKCLSAQRDIAGAQNQTDKLRTELASRVTQLKQMEEKVARLQASLELTEHSKSETGSGLTEGNKLEQQEGEYDLSSVTQFQQQIINQRSKISTLSLQLSNAQDHIKELTEQLEDTNSELVRAREREKLNEEHNERLSSTVDTLLLEANERLQSHLSERMSALQQKRDLVCEVERLRSALEEVTNAREALAKEATNLRRRLTENAGGGTLLSPPLGCQKSPADGMGNLDTIDALLAVDPSGRLICDHPVSATATSVVYSVRPSIMSSPSKPGTFISNSLLTSDKPGPIAAKFNEACAGDTLNGTSNKEYANIPWSVGYGSLPQNYSHSQPPSMPKMDTSYPFAISKGLENQQQQSQQTDPQALATLIQQQLEVINDEIKMIQEEKKSTDQRAKELRSRVSGGVRHGNRDVAISAFTPFETADAGAQMGCWSPTSSLQHSTYKPSAYTSGSLPRRTPLGQDLNMVYREDGDSAVPPPMSQLRSHQLHVLRFDCQRGYTVSPFEERIGDAPPPVIPRRAHPSTFQLPKKVITITLHQLLCSLGCTISSHIIQPSGFPFSQHGYDAELPQNAPRSMRRGTNESSKQTTASRARSAGQRDYAVMQLQPSRFPSSSKTHLTDLPETTIAYSSGDTRRGTHDKAQTTHRSEEMFWPPSESQIYQNTRLLNSPDAVVQGSGADACGQRQSGARYRVKEQEEDAFLPHPGQCAHEPPVPRRQWSSEDPSMHHDIVCLKCCLKQVVEDLIETALRVKIPFAMWNAATVVAWLEHWVGMPAWYVAACRANITCGGMIASLSDQEVQRELGISNPLHRLKLRVAIQEMIAFTNADPSDPTHSTGTQPIDLPLLQSYGSSVTLHWVKGRHPLSCTNLSAPVFFGIFNGVTSTLSYYVHLISFPQIWSLISFLKVLRVVWQARLNHEWVGNIWLASLGLTQYRRQFMECLVDGRMLEHLTKRDLRLHLKVIDGFHRLSIQCGIALLKRFNYDLDAIEERRLACLNKDTDLIVWTNDRVTGWLSSLGIINTSISLDQSGLHGAVISLDADMDTPTLAMMLQIPNSSIEARESLEYHLFNLVKPYRSLRLSYINLDNPAFSSDDRGGGCPWGDEGLEEKGVQKEDPRGYKGAPPRAPPSEPTNCANTIKPVPPPTSSAKSHNH</sequence>
<dbReference type="GO" id="GO:0048786">
    <property type="term" value="C:presynaptic active zone"/>
    <property type="evidence" value="ECO:0007669"/>
    <property type="project" value="TreeGrafter"/>
</dbReference>
<feature type="region of interest" description="Disordered" evidence="4">
    <location>
        <begin position="336"/>
        <end position="355"/>
    </location>
</feature>
<dbReference type="WBParaSite" id="TASK_0000555101-mRNA-1">
    <property type="protein sequence ID" value="TASK_0000555101-mRNA-1"/>
    <property type="gene ID" value="TASK_0000555101"/>
</dbReference>
<evidence type="ECO:0000259" key="5">
    <source>
        <dbReference type="PROSITE" id="PS50105"/>
    </source>
</evidence>
<keyword evidence="7" id="KW-1185">Reference proteome</keyword>
<evidence type="ECO:0000256" key="1">
    <source>
        <dbReference type="ARBA" id="ARBA00022737"/>
    </source>
</evidence>
<dbReference type="GO" id="GO:0050808">
    <property type="term" value="P:synapse organization"/>
    <property type="evidence" value="ECO:0007669"/>
    <property type="project" value="TreeGrafter"/>
</dbReference>
<gene>
    <name evidence="6" type="ORF">TASK_LOCUS5552</name>
</gene>
<feature type="domain" description="SAM" evidence="5">
    <location>
        <begin position="1199"/>
        <end position="1268"/>
    </location>
</feature>
<dbReference type="InterPro" id="IPR013761">
    <property type="entry name" value="SAM/pointed_sf"/>
</dbReference>
<feature type="region of interest" description="Disordered" evidence="4">
    <location>
        <begin position="1"/>
        <end position="27"/>
    </location>
</feature>
<dbReference type="PANTHER" id="PTHR12587:SF20">
    <property type="entry name" value="LIPRIN-ALPHA, ISOFORM E"/>
    <property type="match status" value="1"/>
</dbReference>
<feature type="region of interest" description="Disordered" evidence="4">
    <location>
        <begin position="1380"/>
        <end position="1440"/>
    </location>
</feature>
<evidence type="ECO:0000256" key="3">
    <source>
        <dbReference type="SAM" id="Coils"/>
    </source>
</evidence>
<feature type="coiled-coil region" evidence="3">
    <location>
        <begin position="384"/>
        <end position="418"/>
    </location>
</feature>
<reference evidence="6 7" key="2">
    <citation type="submission" date="2018-11" db="EMBL/GenBank/DDBJ databases">
        <authorList>
            <consortium name="Pathogen Informatics"/>
        </authorList>
    </citation>
    <scope>NUCLEOTIDE SEQUENCE [LARGE SCALE GENOMIC DNA]</scope>
</reference>
<feature type="region of interest" description="Disordered" evidence="4">
    <location>
        <begin position="851"/>
        <end position="888"/>
    </location>
</feature>
<dbReference type="STRING" id="60517.A0A0R3W5X2"/>
<dbReference type="EMBL" id="UYRS01018424">
    <property type="protein sequence ID" value="VDK35260.1"/>
    <property type="molecule type" value="Genomic_DNA"/>
</dbReference>
<accession>A0A0R3W5X2</accession>
<dbReference type="InterPro" id="IPR037621">
    <property type="entry name" value="LIP-1_SAM_2"/>
</dbReference>
<evidence type="ECO:0000313" key="6">
    <source>
        <dbReference type="EMBL" id="VDK35260.1"/>
    </source>
</evidence>